<evidence type="ECO:0000259" key="14">
    <source>
        <dbReference type="SMART" id="SM00382"/>
    </source>
</evidence>
<evidence type="ECO:0000256" key="9">
    <source>
        <dbReference type="ARBA" id="ARBA00023128"/>
    </source>
</evidence>
<dbReference type="InterPro" id="IPR057495">
    <property type="entry name" value="AAA_lid_BCS1"/>
</dbReference>
<dbReference type="Gene3D" id="3.40.50.300">
    <property type="entry name" value="P-loop containing nucleotide triphosphate hydrolases"/>
    <property type="match status" value="1"/>
</dbReference>
<comment type="similarity">
    <text evidence="2">Belongs to the AAA ATPase family. BCS1 subfamily.</text>
</comment>
<proteinExistence type="inferred from homology"/>
<evidence type="ECO:0000313" key="16">
    <source>
        <dbReference type="EMBL" id="OJJ46179.1"/>
    </source>
</evidence>
<evidence type="ECO:0000256" key="3">
    <source>
        <dbReference type="ARBA" id="ARBA00022692"/>
    </source>
</evidence>
<evidence type="ECO:0000256" key="6">
    <source>
        <dbReference type="ARBA" id="ARBA00022801"/>
    </source>
</evidence>
<evidence type="ECO:0000259" key="15">
    <source>
        <dbReference type="SMART" id="SM01024"/>
    </source>
</evidence>
<evidence type="ECO:0000256" key="10">
    <source>
        <dbReference type="ARBA" id="ARBA00023136"/>
    </source>
</evidence>
<dbReference type="PANTHER" id="PTHR23070">
    <property type="entry name" value="BCS1 AAA-TYPE ATPASE"/>
    <property type="match status" value="1"/>
</dbReference>
<evidence type="ECO:0000256" key="1">
    <source>
        <dbReference type="ARBA" id="ARBA00004434"/>
    </source>
</evidence>
<comment type="catalytic activity">
    <reaction evidence="11">
        <text>ATP + H2O = ADP + phosphate + H(+)</text>
        <dbReference type="Rhea" id="RHEA:13065"/>
        <dbReference type="ChEBI" id="CHEBI:15377"/>
        <dbReference type="ChEBI" id="CHEBI:15378"/>
        <dbReference type="ChEBI" id="CHEBI:30616"/>
        <dbReference type="ChEBI" id="CHEBI:43474"/>
        <dbReference type="ChEBI" id="CHEBI:456216"/>
    </reaction>
    <physiologicalReaction direction="left-to-right" evidence="11">
        <dbReference type="Rhea" id="RHEA:13066"/>
    </physiologicalReaction>
</comment>
<dbReference type="SUPFAM" id="SSF52540">
    <property type="entry name" value="P-loop containing nucleoside triphosphate hydrolases"/>
    <property type="match status" value="1"/>
</dbReference>
<dbReference type="VEuPathDB" id="FungiDB:ASPZODRAFT_67073"/>
<evidence type="ECO:0000256" key="5">
    <source>
        <dbReference type="ARBA" id="ARBA00022792"/>
    </source>
</evidence>
<keyword evidence="6" id="KW-0378">Hydrolase</keyword>
<feature type="domain" description="BCS1 N-terminal" evidence="15">
    <location>
        <begin position="49"/>
        <end position="252"/>
    </location>
</feature>
<dbReference type="SMART" id="SM00382">
    <property type="entry name" value="AAA"/>
    <property type="match status" value="1"/>
</dbReference>
<keyword evidence="10" id="KW-0472">Membrane</keyword>
<dbReference type="STRING" id="1073090.A0A1L9SG64"/>
<evidence type="ECO:0000256" key="2">
    <source>
        <dbReference type="ARBA" id="ARBA00007448"/>
    </source>
</evidence>
<dbReference type="Proteomes" id="UP000184188">
    <property type="component" value="Unassembled WGS sequence"/>
</dbReference>
<gene>
    <name evidence="16" type="ORF">ASPZODRAFT_67073</name>
</gene>
<evidence type="ECO:0000256" key="11">
    <source>
        <dbReference type="ARBA" id="ARBA00048778"/>
    </source>
</evidence>
<keyword evidence="3" id="KW-0812">Transmembrane</keyword>
<dbReference type="InterPro" id="IPR014851">
    <property type="entry name" value="BCS1_N"/>
</dbReference>
<accession>A0A1L9SG64</accession>
<dbReference type="GO" id="GO:0005524">
    <property type="term" value="F:ATP binding"/>
    <property type="evidence" value="ECO:0007669"/>
    <property type="project" value="UniProtKB-KW"/>
</dbReference>
<evidence type="ECO:0000256" key="13">
    <source>
        <dbReference type="SAM" id="MobiDB-lite"/>
    </source>
</evidence>
<feature type="domain" description="AAA+ ATPase" evidence="14">
    <location>
        <begin position="285"/>
        <end position="456"/>
    </location>
</feature>
<dbReference type="SMART" id="SM01024">
    <property type="entry name" value="BCS1_N"/>
    <property type="match status" value="1"/>
</dbReference>
<dbReference type="Pfam" id="PF00004">
    <property type="entry name" value="AAA"/>
    <property type="match status" value="2"/>
</dbReference>
<dbReference type="Pfam" id="PF08740">
    <property type="entry name" value="BCS1_N"/>
    <property type="match status" value="1"/>
</dbReference>
<evidence type="ECO:0000256" key="4">
    <source>
        <dbReference type="ARBA" id="ARBA00022741"/>
    </source>
</evidence>
<keyword evidence="4 12" id="KW-0547">Nucleotide-binding</keyword>
<protein>
    <recommendedName>
        <fullName evidence="18">AAA+ ATPase domain-containing protein</fullName>
    </recommendedName>
</protein>
<dbReference type="GO" id="GO:0016887">
    <property type="term" value="F:ATP hydrolysis activity"/>
    <property type="evidence" value="ECO:0007669"/>
    <property type="project" value="InterPro"/>
</dbReference>
<evidence type="ECO:0008006" key="18">
    <source>
        <dbReference type="Google" id="ProtNLM"/>
    </source>
</evidence>
<dbReference type="InterPro" id="IPR027417">
    <property type="entry name" value="P-loop_NTPase"/>
</dbReference>
<dbReference type="EMBL" id="KV878343">
    <property type="protein sequence ID" value="OJJ46179.1"/>
    <property type="molecule type" value="Genomic_DNA"/>
</dbReference>
<dbReference type="InterPro" id="IPR003593">
    <property type="entry name" value="AAA+_ATPase"/>
</dbReference>
<dbReference type="InterPro" id="IPR050747">
    <property type="entry name" value="Mitochondrial_chaperone_BCS1"/>
</dbReference>
<feature type="compositionally biased region" description="Basic and acidic residues" evidence="13">
    <location>
        <begin position="354"/>
        <end position="384"/>
    </location>
</feature>
<dbReference type="RefSeq" id="XP_022580689.1">
    <property type="nucleotide sequence ID" value="XM_022729425.1"/>
</dbReference>
<keyword evidence="5" id="KW-0999">Mitochondrion inner membrane</keyword>
<sequence>MNASGISPPILAPSETALLEAFIPGYPLVSRFLTSYFHVDISSYLPFIVALAALTAAVKYSADACFQLFTEHLVSTAEIRLNDDMYNYLMFWLSRQEFSSRSPRFVASTKLGSEFIWDDDEEEEALEDENEEEDLNVGFDEYWARAISRDKFKRFRFTPAQGRHRFWYKGRLITFTREQDERLSRWAFNAERLYLSCFGRDPSVLKELLAEAQRAFVERDGNRTIIYRGQKNGTSFEWVRCMSRAPRPLSTVVLDSVQKQDFIDDIKEYLHPLTRRWYSNRGIPYRRGYLLHGPPGTGKTSLCFAASGLLGLKIYLLSLNSKSLSEDGLAALFHSLPRRCIVLLEDVDTAGITKKRDSNNTQDKPSDADQDNRNNKEQGPDAEKTPSGGAKNGEDNPSDNNTADGISLSALLNVIDGVAASEGRILVMTTNHIEKLDAALLRPGRVDVSITFGYSDTTAIQDLFRSIYGTLHHDHAASSSSEKKTALYSDAQIEQLASDFASRVPGGEFTPAEIQGYLLKHKNAPEEAIDGAVAWVHDLQEKKGQAESPAT</sequence>
<keyword evidence="9" id="KW-0496">Mitochondrion</keyword>
<dbReference type="GeneID" id="34615889"/>
<feature type="region of interest" description="Disordered" evidence="13">
    <location>
        <begin position="354"/>
        <end position="403"/>
    </location>
</feature>
<dbReference type="PROSITE" id="PS00674">
    <property type="entry name" value="AAA"/>
    <property type="match status" value="1"/>
</dbReference>
<keyword evidence="8" id="KW-1133">Transmembrane helix</keyword>
<dbReference type="InterPro" id="IPR003960">
    <property type="entry name" value="ATPase_AAA_CS"/>
</dbReference>
<dbReference type="OrthoDB" id="10251412at2759"/>
<evidence type="ECO:0000256" key="8">
    <source>
        <dbReference type="ARBA" id="ARBA00022989"/>
    </source>
</evidence>
<dbReference type="AlphaFoldDB" id="A0A1L9SG64"/>
<reference evidence="17" key="1">
    <citation type="journal article" date="2017" name="Genome Biol.">
        <title>Comparative genomics reveals high biological diversity and specific adaptations in the industrially and medically important fungal genus Aspergillus.</title>
        <authorList>
            <person name="de Vries R.P."/>
            <person name="Riley R."/>
            <person name="Wiebenga A."/>
            <person name="Aguilar-Osorio G."/>
            <person name="Amillis S."/>
            <person name="Uchima C.A."/>
            <person name="Anderluh G."/>
            <person name="Asadollahi M."/>
            <person name="Askin M."/>
            <person name="Barry K."/>
            <person name="Battaglia E."/>
            <person name="Bayram O."/>
            <person name="Benocci T."/>
            <person name="Braus-Stromeyer S.A."/>
            <person name="Caldana C."/>
            <person name="Canovas D."/>
            <person name="Cerqueira G.C."/>
            <person name="Chen F."/>
            <person name="Chen W."/>
            <person name="Choi C."/>
            <person name="Clum A."/>
            <person name="Dos Santos R.A."/>
            <person name="Damasio A.R."/>
            <person name="Diallinas G."/>
            <person name="Emri T."/>
            <person name="Fekete E."/>
            <person name="Flipphi M."/>
            <person name="Freyberg S."/>
            <person name="Gallo A."/>
            <person name="Gournas C."/>
            <person name="Habgood R."/>
            <person name="Hainaut M."/>
            <person name="Harispe M.L."/>
            <person name="Henrissat B."/>
            <person name="Hilden K.S."/>
            <person name="Hope R."/>
            <person name="Hossain A."/>
            <person name="Karabika E."/>
            <person name="Karaffa L."/>
            <person name="Karanyi Z."/>
            <person name="Krasevec N."/>
            <person name="Kuo A."/>
            <person name="Kusch H."/>
            <person name="LaButti K."/>
            <person name="Lagendijk E.L."/>
            <person name="Lapidus A."/>
            <person name="Levasseur A."/>
            <person name="Lindquist E."/>
            <person name="Lipzen A."/>
            <person name="Logrieco A.F."/>
            <person name="MacCabe A."/>
            <person name="Maekelae M.R."/>
            <person name="Malavazi I."/>
            <person name="Melin P."/>
            <person name="Meyer V."/>
            <person name="Mielnichuk N."/>
            <person name="Miskei M."/>
            <person name="Molnar A.P."/>
            <person name="Mule G."/>
            <person name="Ngan C.Y."/>
            <person name="Orejas M."/>
            <person name="Orosz E."/>
            <person name="Ouedraogo J.P."/>
            <person name="Overkamp K.M."/>
            <person name="Park H.-S."/>
            <person name="Perrone G."/>
            <person name="Piumi F."/>
            <person name="Punt P.J."/>
            <person name="Ram A.F."/>
            <person name="Ramon A."/>
            <person name="Rauscher S."/>
            <person name="Record E."/>
            <person name="Riano-Pachon D.M."/>
            <person name="Robert V."/>
            <person name="Roehrig J."/>
            <person name="Ruller R."/>
            <person name="Salamov A."/>
            <person name="Salih N.S."/>
            <person name="Samson R.A."/>
            <person name="Sandor E."/>
            <person name="Sanguinetti M."/>
            <person name="Schuetze T."/>
            <person name="Sepcic K."/>
            <person name="Shelest E."/>
            <person name="Sherlock G."/>
            <person name="Sophianopoulou V."/>
            <person name="Squina F.M."/>
            <person name="Sun H."/>
            <person name="Susca A."/>
            <person name="Todd R.B."/>
            <person name="Tsang A."/>
            <person name="Unkles S.E."/>
            <person name="van de Wiele N."/>
            <person name="van Rossen-Uffink D."/>
            <person name="Oliveira J.V."/>
            <person name="Vesth T.C."/>
            <person name="Visser J."/>
            <person name="Yu J.-H."/>
            <person name="Zhou M."/>
            <person name="Andersen M.R."/>
            <person name="Archer D.B."/>
            <person name="Baker S.E."/>
            <person name="Benoit I."/>
            <person name="Brakhage A.A."/>
            <person name="Braus G.H."/>
            <person name="Fischer R."/>
            <person name="Frisvad J.C."/>
            <person name="Goldman G.H."/>
            <person name="Houbraken J."/>
            <person name="Oakley B."/>
            <person name="Pocsi I."/>
            <person name="Scazzocchio C."/>
            <person name="Seiboth B."/>
            <person name="vanKuyk P.A."/>
            <person name="Wortman J."/>
            <person name="Dyer P.S."/>
            <person name="Grigoriev I.V."/>
        </authorList>
    </citation>
    <scope>NUCLEOTIDE SEQUENCE [LARGE SCALE GENOMIC DNA]</scope>
    <source>
        <strain evidence="17">CBS 506.65</strain>
    </source>
</reference>
<evidence type="ECO:0000256" key="7">
    <source>
        <dbReference type="ARBA" id="ARBA00022840"/>
    </source>
</evidence>
<organism evidence="16 17">
    <name type="scientific">Penicilliopsis zonata CBS 506.65</name>
    <dbReference type="NCBI Taxonomy" id="1073090"/>
    <lineage>
        <taxon>Eukaryota</taxon>
        <taxon>Fungi</taxon>
        <taxon>Dikarya</taxon>
        <taxon>Ascomycota</taxon>
        <taxon>Pezizomycotina</taxon>
        <taxon>Eurotiomycetes</taxon>
        <taxon>Eurotiomycetidae</taxon>
        <taxon>Eurotiales</taxon>
        <taxon>Aspergillaceae</taxon>
        <taxon>Penicilliopsis</taxon>
    </lineage>
</organism>
<keyword evidence="17" id="KW-1185">Reference proteome</keyword>
<dbReference type="GO" id="GO:0005743">
    <property type="term" value="C:mitochondrial inner membrane"/>
    <property type="evidence" value="ECO:0007669"/>
    <property type="project" value="UniProtKB-SubCell"/>
</dbReference>
<keyword evidence="7 12" id="KW-0067">ATP-binding</keyword>
<evidence type="ECO:0000313" key="17">
    <source>
        <dbReference type="Proteomes" id="UP000184188"/>
    </source>
</evidence>
<evidence type="ECO:0000256" key="12">
    <source>
        <dbReference type="RuleBase" id="RU003651"/>
    </source>
</evidence>
<name>A0A1L9SG64_9EURO</name>
<dbReference type="Pfam" id="PF25426">
    <property type="entry name" value="AAA_lid_BCS1"/>
    <property type="match status" value="1"/>
</dbReference>
<dbReference type="InterPro" id="IPR003959">
    <property type="entry name" value="ATPase_AAA_core"/>
</dbReference>
<comment type="subcellular location">
    <subcellularLocation>
        <location evidence="1">Mitochondrion inner membrane</location>
        <topology evidence="1">Single-pass membrane protein</topology>
    </subcellularLocation>
</comment>